<keyword evidence="1" id="KW-0472">Membrane</keyword>
<sequence>MKKKLWSLLPTLRAITLSLLVLAVINPSLEVRSSRGKIVVLVDESRSVRDLVGDVHQLITPYLENIDGTVMVVPFARSAFFGEAEETTNFEEALTVALGHHPQTVLLVSDMMQTSGEITQILPYYKRNHVPLYLLPLEGYFEESLIKNVEAPSRIFRQKPFPLKVEIYSTERTQGILEVKIYSPETVAYETLQVMEVSLLPGFNSFSPTVKVKDSSYYVQLKVSLRETVDTWTQNNEYQVSLFVDDSYPLLLLYGEGVNSRWIDSILTGQGFEVDSRPVKRFPLTYEELMGYRGVILLDVAATDFKTENILLLTRYLKEQGRGMITIGGGRSFGLGGYKGSALEELLPVSSEVQVPHRIPEVALLVAMDASGSMATEGRYGTKLELAKEGVRRALNVLSPDDLFSLIAFRSKPELILPFGFPLKEREKSIDEEIESLQAGGGTNIIEALKEAAKSFTGIVATNKQLLLISDGIAPEEGLEEVLLKLKDQKVEVVAIGVGQDANLEFLRRITSPWGGKVYYSPEGETLPEIASREVGRIKASYLHLKPFSPERVSPHNNMLKEVSDKELRESTLSGYLRTTLKEGSQMILATPLNEPLVAVKRVGLGKSLAYTADGEGRLSGEFLNSSTFIRLLAGMVRELFLQEYGDVEIIGEKVVYYSEPPLPLNSPVMGTISGQAPFQTRTINFTRQGINSFKSALPELPTGSYFLRLTDEQGALLKEVPVGVAYPKEYLITSENFILPQMQNQEGVTVLSSFKDISGLSVPTGKNTIFLRFLLVVLSMIFFLLELSLRMLGIRGRDILKRMFPKRELPTREEIEKRKRFLDIFKGEVFR</sequence>
<evidence type="ECO:0000313" key="3">
    <source>
        <dbReference type="EMBL" id="MBT9145175.1"/>
    </source>
</evidence>
<gene>
    <name evidence="3" type="ORF">DDT42_01045</name>
</gene>
<dbReference type="Pfam" id="PF13519">
    <property type="entry name" value="VWA_2"/>
    <property type="match status" value="1"/>
</dbReference>
<keyword evidence="1" id="KW-0812">Transmembrane</keyword>
<evidence type="ECO:0000313" key="4">
    <source>
        <dbReference type="Proteomes" id="UP000811545"/>
    </source>
</evidence>
<dbReference type="InterPro" id="IPR036465">
    <property type="entry name" value="vWFA_dom_sf"/>
</dbReference>
<dbReference type="CDD" id="cd00198">
    <property type="entry name" value="vWFA"/>
    <property type="match status" value="1"/>
</dbReference>
<comment type="caution">
    <text evidence="3">The sequence shown here is derived from an EMBL/GenBank/DDBJ whole genome shotgun (WGS) entry which is preliminary data.</text>
</comment>
<evidence type="ECO:0000259" key="2">
    <source>
        <dbReference type="PROSITE" id="PS50234"/>
    </source>
</evidence>
<reference evidence="3 4" key="1">
    <citation type="journal article" date="2021" name="bioRxiv">
        <title>Unique metabolic strategies in Hadean analogues reveal hints for primordial physiology.</title>
        <authorList>
            <person name="Nobu M.K."/>
            <person name="Nakai R."/>
            <person name="Tamazawa S."/>
            <person name="Mori H."/>
            <person name="Toyoda A."/>
            <person name="Ijiri A."/>
            <person name="Suzuki S."/>
            <person name="Kurokawa K."/>
            <person name="Kamagata Y."/>
            <person name="Tamaki H."/>
        </authorList>
    </citation>
    <scope>NUCLEOTIDE SEQUENCE [LARGE SCALE GENOMIC DNA]</scope>
    <source>
        <strain evidence="3">BS525</strain>
    </source>
</reference>
<dbReference type="SMART" id="SM00327">
    <property type="entry name" value="VWA"/>
    <property type="match status" value="1"/>
</dbReference>
<dbReference type="PROSITE" id="PS50234">
    <property type="entry name" value="VWFA"/>
    <property type="match status" value="1"/>
</dbReference>
<dbReference type="Gene3D" id="3.40.50.880">
    <property type="match status" value="2"/>
</dbReference>
<feature type="transmembrane region" description="Helical" evidence="1">
    <location>
        <begin position="770"/>
        <end position="794"/>
    </location>
</feature>
<dbReference type="PANTHER" id="PTHR37947:SF2">
    <property type="entry name" value="VON WILLEBRAND FACTOR TYPE A"/>
    <property type="match status" value="1"/>
</dbReference>
<dbReference type="SUPFAM" id="SSF53300">
    <property type="entry name" value="vWA-like"/>
    <property type="match status" value="1"/>
</dbReference>
<name>A0A9E2BGI7_PSYF1</name>
<protein>
    <recommendedName>
        <fullName evidence="2">VWFA domain-containing protein</fullName>
    </recommendedName>
</protein>
<dbReference type="AlphaFoldDB" id="A0A9E2BGI7"/>
<dbReference type="InterPro" id="IPR029062">
    <property type="entry name" value="Class_I_gatase-like"/>
</dbReference>
<feature type="domain" description="VWFA" evidence="2">
    <location>
        <begin position="363"/>
        <end position="535"/>
    </location>
</feature>
<keyword evidence="1" id="KW-1133">Transmembrane helix</keyword>
<dbReference type="InterPro" id="IPR002035">
    <property type="entry name" value="VWF_A"/>
</dbReference>
<organism evidence="3 4">
    <name type="scientific">Psychracetigena formicireducens</name>
    <dbReference type="NCBI Taxonomy" id="2986056"/>
    <lineage>
        <taxon>Bacteria</taxon>
        <taxon>Bacillati</taxon>
        <taxon>Candidatus Lithacetigenota</taxon>
        <taxon>Candidatus Psychracetigena</taxon>
    </lineage>
</organism>
<accession>A0A9E2BGI7</accession>
<proteinExistence type="predicted"/>
<dbReference type="Proteomes" id="UP000811545">
    <property type="component" value="Unassembled WGS sequence"/>
</dbReference>
<evidence type="ECO:0000256" key="1">
    <source>
        <dbReference type="SAM" id="Phobius"/>
    </source>
</evidence>
<dbReference type="EMBL" id="QLTW01000056">
    <property type="protein sequence ID" value="MBT9145175.1"/>
    <property type="molecule type" value="Genomic_DNA"/>
</dbReference>
<dbReference type="PANTHER" id="PTHR37947">
    <property type="entry name" value="BLL2462 PROTEIN"/>
    <property type="match status" value="1"/>
</dbReference>
<dbReference type="SUPFAM" id="SSF52317">
    <property type="entry name" value="Class I glutamine amidotransferase-like"/>
    <property type="match status" value="1"/>
</dbReference>